<dbReference type="ESTHER" id="segrd-d6zfr6">
    <property type="family name" value="Duf_1023"/>
</dbReference>
<dbReference type="Proteomes" id="UP000002247">
    <property type="component" value="Chromosome"/>
</dbReference>
<dbReference type="HOGENOM" id="CLU_025057_2_1_11"/>
<keyword evidence="4" id="KW-1185">Reference proteome</keyword>
<sequence length="602" mass="65355">MSGTLTRALLEAMDPSALGEIASAMRTRAGKIEPEEAQFPHRLRFPAGGDEWTGQASDALQARSTTTGRIYGENHARLIDTAGQLEQAEGFIGGSRNTLLQLIEGVEKDSITLQTNDGLFWPCGEPFTVADDFTVKVKPLPTGYPQQIFDAVNLLAAELDIDVKNLVRQLEELSDTWAGKIKQALDLSKLALNTKGQPFEPYDPSKTAHEQAKAIAAGSMDIPSDPKQLHDLWEQLSPKEKDDIYERHHDIGNHGGIPFDPPGDHRGRSYYNERHLGEITEQKQQQLDELRRQEPPGPPHFGGKTFGEYQKDYADWKNKCTDLQNAVNGYHNVRDTLDRSSQDGRPRFLGFIDNKDHAEISIYNPDYALKHGTLVPGTFSDLTQAGDYDQKARAIMQAAVDASHGQLKENQLSMTEFLNYDRPMTISGIEGKGPWAGDPDPALNGAKALDDLQAGIRASHDDAAAGGRSYNTVFGHSYGTVEVGAAATHGNHLDADAVALLASPGVLADSAHGLSLAPKAEVFVGKGDWDPIDVANIAGDLLDTVGLTDSVGLGVSPTEWADAHQMDGGTGDHDSYWKPDNPAMKNMGHILIGDNSHVTPSH</sequence>
<dbReference type="eggNOG" id="COG1340">
    <property type="taxonomic scope" value="Bacteria"/>
</dbReference>
<accession>D6ZFR6</accession>
<feature type="domain" description="DUF1023" evidence="2">
    <location>
        <begin position="360"/>
        <end position="533"/>
    </location>
</feature>
<feature type="region of interest" description="Disordered" evidence="1">
    <location>
        <begin position="281"/>
        <end position="301"/>
    </location>
</feature>
<evidence type="ECO:0000259" key="2">
    <source>
        <dbReference type="Pfam" id="PF06259"/>
    </source>
</evidence>
<dbReference type="InterPro" id="IPR010427">
    <property type="entry name" value="DUF1023"/>
</dbReference>
<reference evidence="3 4" key="1">
    <citation type="journal article" date="2010" name="Stand. Genomic Sci.">
        <title>Complete genome sequence of Segniliparus rotundus type strain (CDC 1076).</title>
        <authorList>
            <person name="Sikorski J."/>
            <person name="Lapidus A."/>
            <person name="Copeland A."/>
            <person name="Misra M."/>
            <person name="Glavina Del Rio T."/>
            <person name="Nolan M."/>
            <person name="Lucas S."/>
            <person name="Chen F."/>
            <person name="Tice H."/>
            <person name="Cheng J.F."/>
            <person name="Jando M."/>
            <person name="Schneider S."/>
            <person name="Bruce D."/>
            <person name="Goodwin L."/>
            <person name="Pitluck S."/>
            <person name="Liolios K."/>
            <person name="Mikhailova N."/>
            <person name="Pati A."/>
            <person name="Ivanova N."/>
            <person name="Mavromatis K."/>
            <person name="Chen A."/>
            <person name="Palaniappan K."/>
            <person name="Chertkov O."/>
            <person name="Land M."/>
            <person name="Hauser L."/>
            <person name="Chang Y.J."/>
            <person name="Jeffries C.D."/>
            <person name="Brettin T."/>
            <person name="Detter J.C."/>
            <person name="Han C."/>
            <person name="Rohde M."/>
            <person name="Goker M."/>
            <person name="Bristow J."/>
            <person name="Eisen J.A."/>
            <person name="Markowitz V."/>
            <person name="Hugenholtz P."/>
            <person name="Kyrpides N.C."/>
            <person name="Klenk H.P."/>
        </authorList>
    </citation>
    <scope>NUCLEOTIDE SEQUENCE [LARGE SCALE GENOMIC DNA]</scope>
    <source>
        <strain evidence="4">ATCC BAA-972 / CDC 1076 / CIP 108378 / DSM 44985 / JCM 13578</strain>
    </source>
</reference>
<dbReference type="RefSeq" id="WP_013138244.1">
    <property type="nucleotide sequence ID" value="NC_014168.1"/>
</dbReference>
<dbReference type="KEGG" id="srt:Srot_1322"/>
<evidence type="ECO:0000256" key="1">
    <source>
        <dbReference type="SAM" id="MobiDB-lite"/>
    </source>
</evidence>
<gene>
    <name evidence="3" type="ordered locus">Srot_1322</name>
</gene>
<organism evidence="3 4">
    <name type="scientific">Segniliparus rotundus (strain ATCC BAA-972 / CDC 1076 / CIP 108378 / DSM 44985 / JCM 13578)</name>
    <dbReference type="NCBI Taxonomy" id="640132"/>
    <lineage>
        <taxon>Bacteria</taxon>
        <taxon>Bacillati</taxon>
        <taxon>Actinomycetota</taxon>
        <taxon>Actinomycetes</taxon>
        <taxon>Mycobacteriales</taxon>
        <taxon>Segniliparaceae</taxon>
        <taxon>Segniliparus</taxon>
    </lineage>
</organism>
<dbReference type="Pfam" id="PF06259">
    <property type="entry name" value="Abhydrolase_8"/>
    <property type="match status" value="1"/>
</dbReference>
<dbReference type="AlphaFoldDB" id="D6ZFR6"/>
<dbReference type="STRING" id="640132.Srot_1322"/>
<evidence type="ECO:0000313" key="4">
    <source>
        <dbReference type="Proteomes" id="UP000002247"/>
    </source>
</evidence>
<name>D6ZFR6_SEGRD</name>
<proteinExistence type="predicted"/>
<evidence type="ECO:0000313" key="3">
    <source>
        <dbReference type="EMBL" id="ADG97790.1"/>
    </source>
</evidence>
<feature type="compositionally biased region" description="Basic and acidic residues" evidence="1">
    <location>
        <begin position="281"/>
        <end position="294"/>
    </location>
</feature>
<protein>
    <recommendedName>
        <fullName evidence="2">DUF1023 domain-containing protein</fullName>
    </recommendedName>
</protein>
<dbReference type="EMBL" id="CP001958">
    <property type="protein sequence ID" value="ADG97790.1"/>
    <property type="molecule type" value="Genomic_DNA"/>
</dbReference>